<dbReference type="CDD" id="cd05403">
    <property type="entry name" value="NT_KNTase_like"/>
    <property type="match status" value="1"/>
</dbReference>
<protein>
    <recommendedName>
        <fullName evidence="1">Polymerase beta nucleotidyltransferase domain-containing protein</fullName>
    </recommendedName>
</protein>
<dbReference type="InterPro" id="IPR043519">
    <property type="entry name" value="NT_sf"/>
</dbReference>
<sequence length="101" mass="11460">MTREEEIHSLLQGVFSQERQRIKGYTVLLFGSRARGDAKGRSDFDVGVIGAAPMPLEDFYHLADRLDRLPTLYRIDWVDLARASEGFCRHALAESKVIHEG</sequence>
<dbReference type="InterPro" id="IPR041633">
    <property type="entry name" value="Polbeta"/>
</dbReference>
<gene>
    <name evidence="2" type="ORF">BECKH772A_GA0070896_100906</name>
    <name evidence="3" type="ORF">BECKH772B_GA0070898_100896</name>
    <name evidence="4" type="ORF">BECKH772C_GA0070978_100896</name>
</gene>
<dbReference type="Pfam" id="PF18765">
    <property type="entry name" value="Polbeta"/>
    <property type="match status" value="1"/>
</dbReference>
<reference evidence="4" key="1">
    <citation type="submission" date="2019-02" db="EMBL/GenBank/DDBJ databases">
        <authorList>
            <person name="Gruber-Vodicka R. H."/>
            <person name="Seah K. B. B."/>
        </authorList>
    </citation>
    <scope>NUCLEOTIDE SEQUENCE</scope>
    <source>
        <strain evidence="4">BECK_SA2B12</strain>
        <strain evidence="2">BECK_SA2B15</strain>
        <strain evidence="3">BECK_SA2B20</strain>
    </source>
</reference>
<evidence type="ECO:0000313" key="2">
    <source>
        <dbReference type="EMBL" id="VFJ95633.1"/>
    </source>
</evidence>
<dbReference type="EMBL" id="CAADFI010000089">
    <property type="protein sequence ID" value="VFJ96264.1"/>
    <property type="molecule type" value="Genomic_DNA"/>
</dbReference>
<dbReference type="AlphaFoldDB" id="A0A450VC67"/>
<feature type="domain" description="Polymerase beta nucleotidyltransferase" evidence="1">
    <location>
        <begin position="26"/>
        <end position="100"/>
    </location>
</feature>
<name>A0A450VC67_9GAMM</name>
<dbReference type="EMBL" id="CAADFJ010000089">
    <property type="protein sequence ID" value="VFK02389.1"/>
    <property type="molecule type" value="Genomic_DNA"/>
</dbReference>
<dbReference type="SUPFAM" id="SSF81301">
    <property type="entry name" value="Nucleotidyltransferase"/>
    <property type="match status" value="1"/>
</dbReference>
<dbReference type="EMBL" id="CAADFG010000090">
    <property type="protein sequence ID" value="VFJ95633.1"/>
    <property type="molecule type" value="Genomic_DNA"/>
</dbReference>
<dbReference type="Gene3D" id="3.30.460.10">
    <property type="entry name" value="Beta Polymerase, domain 2"/>
    <property type="match status" value="1"/>
</dbReference>
<proteinExistence type="predicted"/>
<organism evidence="4">
    <name type="scientific">Candidatus Kentrum eta</name>
    <dbReference type="NCBI Taxonomy" id="2126337"/>
    <lineage>
        <taxon>Bacteria</taxon>
        <taxon>Pseudomonadati</taxon>
        <taxon>Pseudomonadota</taxon>
        <taxon>Gammaproteobacteria</taxon>
        <taxon>Candidatus Kentrum</taxon>
    </lineage>
</organism>
<evidence type="ECO:0000259" key="1">
    <source>
        <dbReference type="Pfam" id="PF18765"/>
    </source>
</evidence>
<evidence type="ECO:0000313" key="4">
    <source>
        <dbReference type="EMBL" id="VFK02389.1"/>
    </source>
</evidence>
<accession>A0A450VC67</accession>
<evidence type="ECO:0000313" key="3">
    <source>
        <dbReference type="EMBL" id="VFJ96264.1"/>
    </source>
</evidence>